<dbReference type="SUPFAM" id="SSF46785">
    <property type="entry name" value="Winged helix' DNA-binding domain"/>
    <property type="match status" value="2"/>
</dbReference>
<dbReference type="InterPro" id="IPR036390">
    <property type="entry name" value="WH_DNA-bd_sf"/>
</dbReference>
<dbReference type="InterPro" id="IPR002577">
    <property type="entry name" value="HTH_HxlR"/>
</dbReference>
<dbReference type="PANTHER" id="PTHR33204">
    <property type="entry name" value="TRANSCRIPTIONAL REGULATOR, MARR FAMILY"/>
    <property type="match status" value="1"/>
</dbReference>
<keyword evidence="1" id="KW-0805">Transcription regulation</keyword>
<gene>
    <name evidence="5" type="ORF">GTH32_01095</name>
</gene>
<evidence type="ECO:0000256" key="2">
    <source>
        <dbReference type="ARBA" id="ARBA00023125"/>
    </source>
</evidence>
<evidence type="ECO:0000313" key="6">
    <source>
        <dbReference type="Proteomes" id="UP000470213"/>
    </source>
</evidence>
<accession>A0A7X5RJM8</accession>
<evidence type="ECO:0000256" key="1">
    <source>
        <dbReference type="ARBA" id="ARBA00023015"/>
    </source>
</evidence>
<dbReference type="Gene3D" id="1.10.10.10">
    <property type="entry name" value="Winged helix-like DNA-binding domain superfamily/Winged helix DNA-binding domain"/>
    <property type="match status" value="2"/>
</dbReference>
<evidence type="ECO:0000313" key="5">
    <source>
        <dbReference type="EMBL" id="NDV89791.1"/>
    </source>
</evidence>
<evidence type="ECO:0000256" key="3">
    <source>
        <dbReference type="ARBA" id="ARBA00023163"/>
    </source>
</evidence>
<name>A0A7X5RJM8_9ALTE</name>
<dbReference type="PROSITE" id="PS51118">
    <property type="entry name" value="HTH_HXLR"/>
    <property type="match status" value="2"/>
</dbReference>
<protein>
    <recommendedName>
        <fullName evidence="4">HTH hxlR-type domain-containing protein</fullName>
    </recommendedName>
</protein>
<reference evidence="5 6" key="1">
    <citation type="submission" date="2020-01" db="EMBL/GenBank/DDBJ databases">
        <authorList>
            <person name="Chen J."/>
            <person name="Zhu S."/>
            <person name="Yang J."/>
        </authorList>
    </citation>
    <scope>NUCLEOTIDE SEQUENCE [LARGE SCALE GENOMIC DNA]</scope>
    <source>
        <strain evidence="5 6">345S023</strain>
    </source>
</reference>
<dbReference type="InterPro" id="IPR036388">
    <property type="entry name" value="WH-like_DNA-bd_sf"/>
</dbReference>
<dbReference type="Pfam" id="PF01638">
    <property type="entry name" value="HxlR"/>
    <property type="match status" value="2"/>
</dbReference>
<proteinExistence type="predicted"/>
<comment type="caution">
    <text evidence="5">The sequence shown here is derived from an EMBL/GenBank/DDBJ whole genome shotgun (WGS) entry which is preliminary data.</text>
</comment>
<feature type="domain" description="HTH hxlR-type" evidence="4">
    <location>
        <begin position="176"/>
        <end position="275"/>
    </location>
</feature>
<dbReference type="EMBL" id="JAAAWN010000001">
    <property type="protein sequence ID" value="NDV89791.1"/>
    <property type="molecule type" value="Genomic_DNA"/>
</dbReference>
<keyword evidence="2" id="KW-0238">DNA-binding</keyword>
<sequence length="313" mass="36112">MNIESQIITNPVARALKIVGDRWTILILRDAFLGRHRFSEFREFSKIARGTLTNRLEFLVENEILFKAPYTQTPPRFEYKLTPRGLGLYPWALMVWEWETHWVSHPGTKLPSVLQHNLHNQHELKPICVCRHCREEVSFRDVKRIQDKSIDIVYSGNVADNMNTQRRSRGSTVSDADHRLGHIIEIIGDRWSSLVVACVFLGLSRYDDIQQNLGIATNILADRLKLMVDLGVLTRNLYQQTPPRYEYKLTAKGSSLYGLILALRQWMLDYFPPVERPFKLIHKACGHDLDVDVICAACLSKLLPEQVGFSTQE</sequence>
<dbReference type="GO" id="GO:0003677">
    <property type="term" value="F:DNA binding"/>
    <property type="evidence" value="ECO:0007669"/>
    <property type="project" value="UniProtKB-KW"/>
</dbReference>
<keyword evidence="6" id="KW-1185">Reference proteome</keyword>
<organism evidence="5 6">
    <name type="scientific">Alteromonas profundi</name>
    <dbReference type="NCBI Taxonomy" id="2696062"/>
    <lineage>
        <taxon>Bacteria</taxon>
        <taxon>Pseudomonadati</taxon>
        <taxon>Pseudomonadota</taxon>
        <taxon>Gammaproteobacteria</taxon>
        <taxon>Alteromonadales</taxon>
        <taxon>Alteromonadaceae</taxon>
        <taxon>Alteromonas/Salinimonas group</taxon>
        <taxon>Alteromonas</taxon>
    </lineage>
</organism>
<keyword evidence="3" id="KW-0804">Transcription</keyword>
<dbReference type="PANTHER" id="PTHR33204:SF18">
    <property type="entry name" value="TRANSCRIPTIONAL REGULATORY PROTEIN"/>
    <property type="match status" value="1"/>
</dbReference>
<evidence type="ECO:0000259" key="4">
    <source>
        <dbReference type="PROSITE" id="PS51118"/>
    </source>
</evidence>
<dbReference type="AlphaFoldDB" id="A0A7X5RJM8"/>
<feature type="domain" description="HTH hxlR-type" evidence="4">
    <location>
        <begin position="10"/>
        <end position="107"/>
    </location>
</feature>
<dbReference type="Proteomes" id="UP000470213">
    <property type="component" value="Unassembled WGS sequence"/>
</dbReference>
<dbReference type="RefSeq" id="WP_163083382.1">
    <property type="nucleotide sequence ID" value="NZ_JAAAWN010000001.1"/>
</dbReference>